<dbReference type="RefSeq" id="WP_310269588.1">
    <property type="nucleotide sequence ID" value="NZ_JAVDXU010000003.1"/>
</dbReference>
<evidence type="ECO:0000313" key="4">
    <source>
        <dbReference type="Proteomes" id="UP001180453"/>
    </source>
</evidence>
<dbReference type="SUPFAM" id="SSF53756">
    <property type="entry name" value="UDP-Glycosyltransferase/glycogen phosphorylase"/>
    <property type="match status" value="1"/>
</dbReference>
<dbReference type="Proteomes" id="UP001180453">
    <property type="component" value="Unassembled WGS sequence"/>
</dbReference>
<gene>
    <name evidence="3" type="ORF">J2X20_004439</name>
</gene>
<feature type="domain" description="Spore protein YkvP/CgeB glycosyl transferase-like" evidence="2">
    <location>
        <begin position="224"/>
        <end position="359"/>
    </location>
</feature>
<evidence type="ECO:0000259" key="1">
    <source>
        <dbReference type="Pfam" id="PF09314"/>
    </source>
</evidence>
<sequence length="370" mass="40858">MNTQPTLRILGIRGVPAAHGGFETFAERLAPYLIERGWRVIVYCQEEGRSAPWEDRWNGVERVHIGVEGDGAASTVVFDWKATLHAACHRDPCLTLGYNTAVFCALLRLRGIPNAINMDGIEWARDKWGAMAKTWFWLNDWAGSWLGNRLVADHPEIARHLETRTAARKIEMIPYGADRVGDDVDVAPLLALGLEPGRYLSLIARPEPENSVLEVVTAFSRRPRGVTLAVLGNYRDSHPYQRAVKAAAGPEVRFLGAIYETATVQALRRHSLAYLHGHRVGGTNPSLVEALGAGNAVIAHDNRFNRWVAGEGAAYFDSVDTLAQLLDRLLADGAALAGMRAASEARFAQAFTWPAVLADYERFLRAMQRP</sequence>
<dbReference type="EMBL" id="JAVDXU010000003">
    <property type="protein sequence ID" value="MDR7271771.1"/>
    <property type="molecule type" value="Genomic_DNA"/>
</dbReference>
<proteinExistence type="predicted"/>
<accession>A0ABU1YSE5</accession>
<dbReference type="PANTHER" id="PTHR46401:SF8">
    <property type="entry name" value="BLL6006 PROTEIN"/>
    <property type="match status" value="1"/>
</dbReference>
<reference evidence="3 4" key="1">
    <citation type="submission" date="2023-07" db="EMBL/GenBank/DDBJ databases">
        <title>Sorghum-associated microbial communities from plants grown in Nebraska, USA.</title>
        <authorList>
            <person name="Schachtman D."/>
        </authorList>
    </citation>
    <scope>NUCLEOTIDE SEQUENCE [LARGE SCALE GENOMIC DNA]</scope>
    <source>
        <strain evidence="3 4">BE314</strain>
    </source>
</reference>
<organism evidence="3 4">
    <name type="scientific">Roseateles saccharophilus</name>
    <name type="common">Pseudomonas saccharophila</name>
    <dbReference type="NCBI Taxonomy" id="304"/>
    <lineage>
        <taxon>Bacteria</taxon>
        <taxon>Pseudomonadati</taxon>
        <taxon>Pseudomonadota</taxon>
        <taxon>Betaproteobacteria</taxon>
        <taxon>Burkholderiales</taxon>
        <taxon>Sphaerotilaceae</taxon>
        <taxon>Roseateles</taxon>
    </lineage>
</organism>
<dbReference type="Gene3D" id="3.40.50.2000">
    <property type="entry name" value="Glycogen Phosphorylase B"/>
    <property type="match status" value="2"/>
</dbReference>
<dbReference type="Pfam" id="PF09314">
    <property type="entry name" value="DUF1972"/>
    <property type="match status" value="1"/>
</dbReference>
<protein>
    <submittedName>
        <fullName evidence="3">Glycosyltransferase involved in cell wall biosynthesis</fullName>
    </submittedName>
</protein>
<name>A0ABU1YSE5_ROSSA</name>
<dbReference type="InterPro" id="IPR055259">
    <property type="entry name" value="YkvP/CgeB_Glyco_trans-like"/>
</dbReference>
<feature type="domain" description="DUF1972" evidence="1">
    <location>
        <begin position="8"/>
        <end position="178"/>
    </location>
</feature>
<dbReference type="InterPro" id="IPR015393">
    <property type="entry name" value="DUF1972"/>
</dbReference>
<dbReference type="Pfam" id="PF13524">
    <property type="entry name" value="Glyco_trans_1_2"/>
    <property type="match status" value="1"/>
</dbReference>
<dbReference type="PANTHER" id="PTHR46401">
    <property type="entry name" value="GLYCOSYLTRANSFERASE WBBK-RELATED"/>
    <property type="match status" value="1"/>
</dbReference>
<evidence type="ECO:0000313" key="3">
    <source>
        <dbReference type="EMBL" id="MDR7271771.1"/>
    </source>
</evidence>
<keyword evidence="4" id="KW-1185">Reference proteome</keyword>
<evidence type="ECO:0000259" key="2">
    <source>
        <dbReference type="Pfam" id="PF13524"/>
    </source>
</evidence>
<comment type="caution">
    <text evidence="3">The sequence shown here is derived from an EMBL/GenBank/DDBJ whole genome shotgun (WGS) entry which is preliminary data.</text>
</comment>